<protein>
    <submittedName>
        <fullName evidence="4">Glycosyltransferase</fullName>
    </submittedName>
</protein>
<feature type="domain" description="Glycosyltransferase subfamily 4-like N-terminal" evidence="3">
    <location>
        <begin position="279"/>
        <end position="414"/>
    </location>
</feature>
<dbReference type="RefSeq" id="WP_052086412.1">
    <property type="nucleotide sequence ID" value="NZ_JRPE02000005.1"/>
</dbReference>
<dbReference type="Pfam" id="PF00534">
    <property type="entry name" value="Glycos_transf_1"/>
    <property type="match status" value="1"/>
</dbReference>
<keyword evidence="5" id="KW-1185">Reference proteome</keyword>
<accession>A0A4V6I1Q2</accession>
<dbReference type="PANTHER" id="PTHR12526">
    <property type="entry name" value="GLYCOSYLTRANSFERASE"/>
    <property type="match status" value="1"/>
</dbReference>
<dbReference type="Gene3D" id="3.40.50.2000">
    <property type="entry name" value="Glycogen Phosphorylase B"/>
    <property type="match status" value="3"/>
</dbReference>
<dbReference type="Proteomes" id="UP000029921">
    <property type="component" value="Unassembled WGS sequence"/>
</dbReference>
<dbReference type="InterPro" id="IPR001296">
    <property type="entry name" value="Glyco_trans_1"/>
</dbReference>
<comment type="caution">
    <text evidence="4">The sequence shown here is derived from an EMBL/GenBank/DDBJ whole genome shotgun (WGS) entry which is preliminary data.</text>
</comment>
<dbReference type="SUPFAM" id="SSF53756">
    <property type="entry name" value="UDP-Glycosyltransferase/glycogen phosphorylase"/>
    <property type="match status" value="2"/>
</dbReference>
<name>A0A4V6I1Q2_9HELI</name>
<evidence type="ECO:0000313" key="4">
    <source>
        <dbReference type="EMBL" id="TLD92652.1"/>
    </source>
</evidence>
<evidence type="ECO:0000259" key="3">
    <source>
        <dbReference type="Pfam" id="PF13477"/>
    </source>
</evidence>
<evidence type="ECO:0000313" key="5">
    <source>
        <dbReference type="Proteomes" id="UP000029921"/>
    </source>
</evidence>
<dbReference type="AlphaFoldDB" id="A0A4V6I1Q2"/>
<dbReference type="Pfam" id="PF13477">
    <property type="entry name" value="Glyco_trans_4_2"/>
    <property type="match status" value="1"/>
</dbReference>
<dbReference type="InterPro" id="IPR028098">
    <property type="entry name" value="Glyco_trans_4-like_N"/>
</dbReference>
<dbReference type="CDD" id="cd03808">
    <property type="entry name" value="GT4_CapM-like"/>
    <property type="match status" value="1"/>
</dbReference>
<dbReference type="EMBL" id="JRPE02000005">
    <property type="protein sequence ID" value="TLD92652.1"/>
    <property type="molecule type" value="Genomic_DNA"/>
</dbReference>
<reference evidence="4 5" key="1">
    <citation type="journal article" date="2014" name="Genome Announc.">
        <title>Draft genome sequences of eight enterohepatic helicobacter species isolated from both laboratory and wild rodents.</title>
        <authorList>
            <person name="Sheh A."/>
            <person name="Shen Z."/>
            <person name="Fox J.G."/>
        </authorList>
    </citation>
    <scope>NUCLEOTIDE SEQUENCE [LARGE SCALE GENOMIC DNA]</scope>
    <source>
        <strain evidence="4 5">MIT 96-1001</strain>
    </source>
</reference>
<dbReference type="PANTHER" id="PTHR12526:SF638">
    <property type="entry name" value="SPORE COAT PROTEIN SA"/>
    <property type="match status" value="1"/>
</dbReference>
<feature type="compositionally biased region" description="Low complexity" evidence="1">
    <location>
        <begin position="247"/>
        <end position="262"/>
    </location>
</feature>
<evidence type="ECO:0000259" key="2">
    <source>
        <dbReference type="Pfam" id="PF00534"/>
    </source>
</evidence>
<organism evidence="4 5">
    <name type="scientific">Helicobacter magdeburgensis</name>
    <dbReference type="NCBI Taxonomy" id="471858"/>
    <lineage>
        <taxon>Bacteria</taxon>
        <taxon>Pseudomonadati</taxon>
        <taxon>Campylobacterota</taxon>
        <taxon>Epsilonproteobacteria</taxon>
        <taxon>Campylobacterales</taxon>
        <taxon>Helicobacteraceae</taxon>
        <taxon>Helicobacter</taxon>
    </lineage>
</organism>
<feature type="domain" description="Glycosyl transferase family 1" evidence="2">
    <location>
        <begin position="452"/>
        <end position="641"/>
    </location>
</feature>
<sequence length="665" mass="73969">MSLGIKHFKLPRFQLLGASDCENPSAISGKQILEWQKQGIIEYLGSTQDVRPFLESSSCVVLPSFYKEGVPRVLLEAMNMGKLIITTNIAGCKECVAPPFTPYKNLLIGQNGILIPPKDVNALALAISLLISNKLPYTLTLAQMGANARAFVKGRFDIARIIDTYVEKALESSFAVANSVFNPNSRLLCDTPFQGGTGGLELRSHPLHPPIPRQRFQSSTLKCATIDFMDSANAESHNKNAANISESTSQKPTPKTSKTQSPTKLVFVSNTCFGMYNFRLQVLKSLQKSGFAIHIIAPFDSSTRSLEQEGFSTHNLYLDSRSLNPLKDFRTITMLHKLLKQIRPALVFNYTIKPAIYSSSVCNFLKIPNIALITGLGYVFINDKGKNCSIKKRVLRSIVCLMYRFALKKTQEVWFLNNDDKQEFLSYKLIKQNQAFLLDSEGVDTEYFSPKNSDVKAQEQGEIVFLLIARMLWDKGVGEFVEAAKMVQESMKEANKVESNGGKLSFVFPLKIRFQLLGASDCENPSAISGKQILEWQKQGIIEYLGAASDVRPFLESSSCVVLPSYREGVSVSLLEAMSMGKPIITSNASGCKHLVREFDNGCSNGFLCEVRDAKSLANAMREFIALDSTTREIMGQNARDFVCENYNIQRIIDTYHHACVSRSS</sequence>
<gene>
    <name evidence="4" type="ORF">LS74_004825</name>
</gene>
<evidence type="ECO:0000256" key="1">
    <source>
        <dbReference type="SAM" id="MobiDB-lite"/>
    </source>
</evidence>
<feature type="region of interest" description="Disordered" evidence="1">
    <location>
        <begin position="241"/>
        <end position="262"/>
    </location>
</feature>
<dbReference type="Pfam" id="PF13692">
    <property type="entry name" value="Glyco_trans_1_4"/>
    <property type="match status" value="1"/>
</dbReference>
<proteinExistence type="predicted"/>
<dbReference type="GO" id="GO:0016757">
    <property type="term" value="F:glycosyltransferase activity"/>
    <property type="evidence" value="ECO:0007669"/>
    <property type="project" value="InterPro"/>
</dbReference>